<dbReference type="PANTHER" id="PTHR13952">
    <property type="entry name" value="U1 SMALL NUCLEAR RIBONUCLEOPROTEIN 70 KD"/>
    <property type="match status" value="1"/>
</dbReference>
<dbReference type="InterPro" id="IPR035979">
    <property type="entry name" value="RBD_domain_sf"/>
</dbReference>
<feature type="domain" description="RRM" evidence="9">
    <location>
        <begin position="104"/>
        <end position="182"/>
    </location>
</feature>
<reference evidence="10" key="1">
    <citation type="submission" date="2020-05" db="EMBL/GenBank/DDBJ databases">
        <title>Phylogenomic resolution of chytrid fungi.</title>
        <authorList>
            <person name="Stajich J.E."/>
            <person name="Amses K."/>
            <person name="Simmons R."/>
            <person name="Seto K."/>
            <person name="Myers J."/>
            <person name="Bonds A."/>
            <person name="Quandt C.A."/>
            <person name="Barry K."/>
            <person name="Liu P."/>
            <person name="Grigoriev I."/>
            <person name="Longcore J.E."/>
            <person name="James T.Y."/>
        </authorList>
    </citation>
    <scope>NUCLEOTIDE SEQUENCE</scope>
    <source>
        <strain evidence="10">JEL0513</strain>
    </source>
</reference>
<feature type="non-terminal residue" evidence="10">
    <location>
        <position position="1"/>
    </location>
</feature>
<feature type="compositionally biased region" description="Gly residues" evidence="8">
    <location>
        <begin position="227"/>
        <end position="252"/>
    </location>
</feature>
<gene>
    <name evidence="10" type="ORF">HK100_007218</name>
</gene>
<dbReference type="EMBL" id="JADGJH010003394">
    <property type="protein sequence ID" value="KAJ3091277.1"/>
    <property type="molecule type" value="Genomic_DNA"/>
</dbReference>
<feature type="region of interest" description="Disordered" evidence="8">
    <location>
        <begin position="191"/>
        <end position="329"/>
    </location>
</feature>
<dbReference type="InterPro" id="IPR034143">
    <property type="entry name" value="snRNP70_RRM"/>
</dbReference>
<dbReference type="GO" id="GO:0071011">
    <property type="term" value="C:precatalytic spliceosome"/>
    <property type="evidence" value="ECO:0007669"/>
    <property type="project" value="TreeGrafter"/>
</dbReference>
<dbReference type="PROSITE" id="PS50102">
    <property type="entry name" value="RRM"/>
    <property type="match status" value="1"/>
</dbReference>
<evidence type="ECO:0000256" key="5">
    <source>
        <dbReference type="ARBA" id="ARBA00023242"/>
    </source>
</evidence>
<dbReference type="InterPro" id="IPR051183">
    <property type="entry name" value="U1_U11-U12_snRNP_70-35kDa"/>
</dbReference>
<evidence type="ECO:0000256" key="8">
    <source>
        <dbReference type="SAM" id="MobiDB-lite"/>
    </source>
</evidence>
<dbReference type="InterPro" id="IPR000504">
    <property type="entry name" value="RRM_dom"/>
</dbReference>
<keyword evidence="5" id="KW-0539">Nucleus</keyword>
<evidence type="ECO:0000256" key="3">
    <source>
        <dbReference type="ARBA" id="ARBA00016996"/>
    </source>
</evidence>
<dbReference type="GO" id="GO:0000398">
    <property type="term" value="P:mRNA splicing, via spliceosome"/>
    <property type="evidence" value="ECO:0007669"/>
    <property type="project" value="TreeGrafter"/>
</dbReference>
<feature type="compositionally biased region" description="Basic and acidic residues" evidence="8">
    <location>
        <begin position="280"/>
        <end position="301"/>
    </location>
</feature>
<comment type="caution">
    <text evidence="10">The sequence shown here is derived from an EMBL/GenBank/DDBJ whole genome shotgun (WGS) entry which is preliminary data.</text>
</comment>
<protein>
    <recommendedName>
        <fullName evidence="3">U1 small nuclear ribonucleoprotein 70 kDa</fullName>
    </recommendedName>
</protein>
<dbReference type="SMART" id="SM00360">
    <property type="entry name" value="RRM"/>
    <property type="match status" value="1"/>
</dbReference>
<evidence type="ECO:0000313" key="10">
    <source>
        <dbReference type="EMBL" id="KAJ3091277.1"/>
    </source>
</evidence>
<evidence type="ECO:0000256" key="6">
    <source>
        <dbReference type="ARBA" id="ARBA00023274"/>
    </source>
</evidence>
<dbReference type="InterPro" id="IPR022023">
    <property type="entry name" value="U1snRNP70_N"/>
</dbReference>
<dbReference type="GO" id="GO:0005685">
    <property type="term" value="C:U1 snRNP"/>
    <property type="evidence" value="ECO:0007669"/>
    <property type="project" value="TreeGrafter"/>
</dbReference>
<dbReference type="Proteomes" id="UP001211907">
    <property type="component" value="Unassembled WGS sequence"/>
</dbReference>
<evidence type="ECO:0000313" key="11">
    <source>
        <dbReference type="Proteomes" id="UP001211907"/>
    </source>
</evidence>
<dbReference type="GO" id="GO:0071004">
    <property type="term" value="C:U2-type prespliceosome"/>
    <property type="evidence" value="ECO:0007669"/>
    <property type="project" value="TreeGrafter"/>
</dbReference>
<accession>A0AAD5SQL3</accession>
<dbReference type="Pfam" id="PF00076">
    <property type="entry name" value="RRM_1"/>
    <property type="match status" value="1"/>
</dbReference>
<feature type="compositionally biased region" description="Gly residues" evidence="8">
    <location>
        <begin position="193"/>
        <end position="202"/>
    </location>
</feature>
<evidence type="ECO:0000256" key="4">
    <source>
        <dbReference type="ARBA" id="ARBA00022884"/>
    </source>
</evidence>
<dbReference type="CDD" id="cd12236">
    <property type="entry name" value="RRM_snRNP70"/>
    <property type="match status" value="1"/>
</dbReference>
<name>A0AAD5SQL3_9FUNG</name>
<proteinExistence type="predicted"/>
<evidence type="ECO:0000256" key="1">
    <source>
        <dbReference type="ARBA" id="ARBA00004324"/>
    </source>
</evidence>
<dbReference type="SUPFAM" id="SSF54928">
    <property type="entry name" value="RNA-binding domain, RBD"/>
    <property type="match status" value="1"/>
</dbReference>
<dbReference type="Gene3D" id="3.30.70.330">
    <property type="match status" value="1"/>
</dbReference>
<dbReference type="GO" id="GO:0030619">
    <property type="term" value="F:U1 snRNA binding"/>
    <property type="evidence" value="ECO:0007669"/>
    <property type="project" value="InterPro"/>
</dbReference>
<feature type="compositionally biased region" description="Basic and acidic residues" evidence="8">
    <location>
        <begin position="253"/>
        <end position="266"/>
    </location>
</feature>
<keyword evidence="11" id="KW-1185">Reference proteome</keyword>
<keyword evidence="6" id="KW-0687">Ribonucleoprotein</keyword>
<dbReference type="AlphaFoldDB" id="A0AAD5SQL3"/>
<evidence type="ECO:0000256" key="7">
    <source>
        <dbReference type="PROSITE-ProRule" id="PRU00176"/>
    </source>
</evidence>
<sequence>MAQSGLDANLLKLFAARPPLDHKTPVDRPPAERRLPPISGVATFLARAAAEPPHDAKSDNLESRDAIKKRKINERKARAVAALTLAATAWKPNEDPKVTHDPYKTLFVGRLSYAVTEKMLRREFEQFGPIISVRLVASSVDARPRGYAFIEYERERDLTLAYREADGIKIDGRRIVVDVERGRTVKGWKPRRLGGGLGGTRIGGNDVNIKVSGRGDSGVVPSSSSARGGGVGAGGGGYISGGGGGGGSGGGGSRRDERYDDRRPSYRDSGSGGRGGLGYGHEEGRDRDRRGGSGGYDDRRGSGSGNGFDRRGGHDRRRSRSPPSRGYDD</sequence>
<dbReference type="InterPro" id="IPR012677">
    <property type="entry name" value="Nucleotide-bd_a/b_plait_sf"/>
</dbReference>
<keyword evidence="4 7" id="KW-0694">RNA-binding</keyword>
<dbReference type="PANTHER" id="PTHR13952:SF5">
    <property type="entry name" value="U1 SMALL NUCLEAR RIBONUCLEOPROTEIN 70 KDA"/>
    <property type="match status" value="1"/>
</dbReference>
<dbReference type="Pfam" id="PF12220">
    <property type="entry name" value="U1snRNP70_N"/>
    <property type="match status" value="1"/>
</dbReference>
<dbReference type="FunFam" id="3.30.70.330:FF:001585">
    <property type="entry name" value="U1 small nuclear ribonucleoprotein 70 kDa"/>
    <property type="match status" value="1"/>
</dbReference>
<feature type="compositionally biased region" description="Gly residues" evidence="8">
    <location>
        <begin position="270"/>
        <end position="279"/>
    </location>
</feature>
<evidence type="ECO:0000256" key="2">
    <source>
        <dbReference type="ARBA" id="ARBA00004642"/>
    </source>
</evidence>
<organism evidence="10 11">
    <name type="scientific">Physocladia obscura</name>
    <dbReference type="NCBI Taxonomy" id="109957"/>
    <lineage>
        <taxon>Eukaryota</taxon>
        <taxon>Fungi</taxon>
        <taxon>Fungi incertae sedis</taxon>
        <taxon>Chytridiomycota</taxon>
        <taxon>Chytridiomycota incertae sedis</taxon>
        <taxon>Chytridiomycetes</taxon>
        <taxon>Chytridiales</taxon>
        <taxon>Chytriomycetaceae</taxon>
        <taxon>Physocladia</taxon>
    </lineage>
</organism>
<evidence type="ECO:0000259" key="9">
    <source>
        <dbReference type="PROSITE" id="PS50102"/>
    </source>
</evidence>
<feature type="compositionally biased region" description="Low complexity" evidence="8">
    <location>
        <begin position="211"/>
        <end position="226"/>
    </location>
</feature>
<dbReference type="GO" id="GO:0016607">
    <property type="term" value="C:nuclear speck"/>
    <property type="evidence" value="ECO:0007669"/>
    <property type="project" value="UniProtKB-SubCell"/>
</dbReference>
<comment type="subcellular location">
    <subcellularLocation>
        <location evidence="1">Nucleus speckle</location>
    </subcellularLocation>
    <subcellularLocation>
        <location evidence="2">Nucleus</location>
        <location evidence="2">Nucleoplasm</location>
    </subcellularLocation>
</comment>
<dbReference type="GO" id="GO:0003729">
    <property type="term" value="F:mRNA binding"/>
    <property type="evidence" value="ECO:0007669"/>
    <property type="project" value="TreeGrafter"/>
</dbReference>